<dbReference type="Gene3D" id="1.25.40.10">
    <property type="entry name" value="Tetratricopeptide repeat domain"/>
    <property type="match status" value="1"/>
</dbReference>
<dbReference type="Gene3D" id="2.30.30.40">
    <property type="entry name" value="SH3 Domains"/>
    <property type="match status" value="1"/>
</dbReference>
<protein>
    <submittedName>
        <fullName evidence="4">Tetratricopeptide repeat protein</fullName>
    </submittedName>
</protein>
<dbReference type="InterPro" id="IPR019734">
    <property type="entry name" value="TPR_rpt"/>
</dbReference>
<evidence type="ECO:0000313" key="5">
    <source>
        <dbReference type="Proteomes" id="UP001589832"/>
    </source>
</evidence>
<comment type="caution">
    <text evidence="4">The sequence shown here is derived from an EMBL/GenBank/DDBJ whole genome shotgun (WGS) entry which is preliminary data.</text>
</comment>
<keyword evidence="5" id="KW-1185">Reference proteome</keyword>
<dbReference type="PROSITE" id="PS51781">
    <property type="entry name" value="SH3B"/>
    <property type="match status" value="1"/>
</dbReference>
<keyword evidence="2" id="KW-1133">Transmembrane helix</keyword>
<dbReference type="PROSITE" id="PS50005">
    <property type="entry name" value="TPR"/>
    <property type="match status" value="1"/>
</dbReference>
<dbReference type="PROSITE" id="PS50293">
    <property type="entry name" value="TPR_REGION"/>
    <property type="match status" value="1"/>
</dbReference>
<evidence type="ECO:0000256" key="1">
    <source>
        <dbReference type="PROSITE-ProRule" id="PRU00339"/>
    </source>
</evidence>
<sequence length="251" mass="28512">MRTIIVALLCFSLFGFTQNNKNFEEANALYNDGKYAEAIDKYESILESGNHSAQLYYNLGNANYKLNNIAPSIYYFEKALKLNPNDKEIKNNLSFAQKMTVDAIDIVPKVGFSKLINNVVNTFKTDTWAKISVVGVLLFVLLFLVYYFSYSTSKKRIAFVSSIVSLVIACFSVAMAFQKEGLNKKDNPAIVFAQESRVKADPNQTSEEVFRLHEGTKVQVLETYEDWKKIQLSDNSLGWIPSKDIKLLKDF</sequence>
<gene>
    <name evidence="4" type="ORF">ACFFGA_03775</name>
</gene>
<keyword evidence="2" id="KW-0472">Membrane</keyword>
<organism evidence="4 5">
    <name type="scientific">Winogradskyella pulchriflava</name>
    <dbReference type="NCBI Taxonomy" id="1110688"/>
    <lineage>
        <taxon>Bacteria</taxon>
        <taxon>Pseudomonadati</taxon>
        <taxon>Bacteroidota</taxon>
        <taxon>Flavobacteriia</taxon>
        <taxon>Flavobacteriales</taxon>
        <taxon>Flavobacteriaceae</taxon>
        <taxon>Winogradskyella</taxon>
    </lineage>
</organism>
<accession>A0ABV6Q7H8</accession>
<feature type="transmembrane region" description="Helical" evidence="2">
    <location>
        <begin position="128"/>
        <end position="150"/>
    </location>
</feature>
<dbReference type="Pfam" id="PF08239">
    <property type="entry name" value="SH3_3"/>
    <property type="match status" value="1"/>
</dbReference>
<proteinExistence type="predicted"/>
<feature type="repeat" description="TPR" evidence="1">
    <location>
        <begin position="53"/>
        <end position="86"/>
    </location>
</feature>
<evidence type="ECO:0000256" key="2">
    <source>
        <dbReference type="SAM" id="Phobius"/>
    </source>
</evidence>
<dbReference type="Pfam" id="PF00515">
    <property type="entry name" value="TPR_1"/>
    <property type="match status" value="1"/>
</dbReference>
<dbReference type="SUPFAM" id="SSF48452">
    <property type="entry name" value="TPR-like"/>
    <property type="match status" value="1"/>
</dbReference>
<dbReference type="RefSeq" id="WP_386059861.1">
    <property type="nucleotide sequence ID" value="NZ_JBHLTQ010000001.1"/>
</dbReference>
<dbReference type="EMBL" id="JBHLTQ010000001">
    <property type="protein sequence ID" value="MFC0603660.1"/>
    <property type="molecule type" value="Genomic_DNA"/>
</dbReference>
<keyword evidence="2" id="KW-0812">Transmembrane</keyword>
<name>A0ABV6Q7H8_9FLAO</name>
<dbReference type="InterPro" id="IPR003646">
    <property type="entry name" value="SH3-like_bac-type"/>
</dbReference>
<keyword evidence="1" id="KW-0802">TPR repeat</keyword>
<dbReference type="Proteomes" id="UP001589832">
    <property type="component" value="Unassembled WGS sequence"/>
</dbReference>
<feature type="transmembrane region" description="Helical" evidence="2">
    <location>
        <begin position="157"/>
        <end position="177"/>
    </location>
</feature>
<evidence type="ECO:0000313" key="4">
    <source>
        <dbReference type="EMBL" id="MFC0603660.1"/>
    </source>
</evidence>
<dbReference type="InterPro" id="IPR011990">
    <property type="entry name" value="TPR-like_helical_dom_sf"/>
</dbReference>
<evidence type="ECO:0000259" key="3">
    <source>
        <dbReference type="PROSITE" id="PS51781"/>
    </source>
</evidence>
<dbReference type="SMART" id="SM00028">
    <property type="entry name" value="TPR"/>
    <property type="match status" value="2"/>
</dbReference>
<feature type="domain" description="SH3b" evidence="3">
    <location>
        <begin position="186"/>
        <end position="249"/>
    </location>
</feature>
<reference evidence="4 5" key="1">
    <citation type="submission" date="2024-09" db="EMBL/GenBank/DDBJ databases">
        <authorList>
            <person name="Sun Q."/>
            <person name="Mori K."/>
        </authorList>
    </citation>
    <scope>NUCLEOTIDE SEQUENCE [LARGE SCALE GENOMIC DNA]</scope>
    <source>
        <strain evidence="4 5">NCAIM B.02481</strain>
    </source>
</reference>